<keyword evidence="3" id="KW-1185">Reference proteome</keyword>
<organism evidence="2 3">
    <name type="scientific">Candidatus Halobonum tyrrellensis G22</name>
    <dbReference type="NCBI Taxonomy" id="1324957"/>
    <lineage>
        <taxon>Archaea</taxon>
        <taxon>Methanobacteriati</taxon>
        <taxon>Methanobacteriota</taxon>
        <taxon>Stenosarchaea group</taxon>
        <taxon>Halobacteria</taxon>
        <taxon>Halobacteriales</taxon>
        <taxon>Haloferacaceae</taxon>
        <taxon>Candidatus Halobonum</taxon>
    </lineage>
</organism>
<gene>
    <name evidence="2" type="ORF">K933_07818</name>
</gene>
<dbReference type="PANTHER" id="PTHR43546">
    <property type="entry name" value="UPF0173 METAL-DEPENDENT HYDROLASE MJ1163-RELATED"/>
    <property type="match status" value="1"/>
</dbReference>
<comment type="caution">
    <text evidence="2">The sequence shown here is derived from an EMBL/GenBank/DDBJ whole genome shotgun (WGS) entry which is preliminary data.</text>
</comment>
<dbReference type="eggNOG" id="arCOG00497">
    <property type="taxonomic scope" value="Archaea"/>
</dbReference>
<reference evidence="2 3" key="1">
    <citation type="journal article" date="2013" name="Genome Announc.">
        <title>Draft Genome Sequence of 'Candidatus Halobonum tyrrellensis' Strain G22, Isolated from the Hypersaline Waters of Lake Tyrrell, Australia.</title>
        <authorList>
            <person name="Ugalde J.A."/>
            <person name="Narasingarao P."/>
            <person name="Kuo S."/>
            <person name="Podell S."/>
            <person name="Allen E.E."/>
        </authorList>
    </citation>
    <scope>NUCLEOTIDE SEQUENCE [LARGE SCALE GENOMIC DNA]</scope>
    <source>
        <strain evidence="2 3">G22</strain>
    </source>
</reference>
<dbReference type="Pfam" id="PF13483">
    <property type="entry name" value="Lactamase_B_3"/>
    <property type="match status" value="1"/>
</dbReference>
<feature type="region of interest" description="Disordered" evidence="1">
    <location>
        <begin position="41"/>
        <end position="60"/>
    </location>
</feature>
<dbReference type="RefSeq" id="WP_023394149.1">
    <property type="nucleotide sequence ID" value="NZ_ASGZ01000026.1"/>
</dbReference>
<dbReference type="PANTHER" id="PTHR43546:SF8">
    <property type="entry name" value="METALLO-BETA-LACTAMASE DOMAIN-CONTAINING PROTEIN"/>
    <property type="match status" value="1"/>
</dbReference>
<evidence type="ECO:0000313" key="3">
    <source>
        <dbReference type="Proteomes" id="UP000017840"/>
    </source>
</evidence>
<dbReference type="SUPFAM" id="SSF56281">
    <property type="entry name" value="Metallo-hydrolase/oxidoreductase"/>
    <property type="match status" value="1"/>
</dbReference>
<name>V4GUC8_9EURY</name>
<dbReference type="PATRIC" id="fig|1324957.4.peg.1585"/>
<sequence>MTVRHDDLTVEWFGYATARLETAEGLVAYVDPGRYGVLTGEWTPPGGGNPKEAAHPRATDHRPEDADLVCVTHDHHYDSDGVERVAGEDATVVVYEGVDAGSIDRDLTPVDDLPFEVVRVGEEDHLSVATPDGTVDVWSVPAYNEADGPHADDDGSVPHPKGSGVGYRLVLGGTSAFWPGDSDALDAFAELDVSLFLANISGSVCMNADEAADLAERMDPDLVVPIHYNTLDFLEADSAGFAVDVARRSVPVALDERGPNQ</sequence>
<accession>V4GUC8</accession>
<dbReference type="InterPro" id="IPR036866">
    <property type="entry name" value="RibonucZ/Hydroxyglut_hydro"/>
</dbReference>
<keyword evidence="2" id="KW-0378">Hydrolase</keyword>
<dbReference type="OrthoDB" id="337606at2157"/>
<dbReference type="Proteomes" id="UP000017840">
    <property type="component" value="Unassembled WGS sequence"/>
</dbReference>
<proteinExistence type="predicted"/>
<dbReference type="InterPro" id="IPR050114">
    <property type="entry name" value="UPF0173_UPF0282_UlaG_hydrolase"/>
</dbReference>
<dbReference type="Gene3D" id="3.60.15.10">
    <property type="entry name" value="Ribonuclease Z/Hydroxyacylglutathione hydrolase-like"/>
    <property type="match status" value="1"/>
</dbReference>
<dbReference type="GO" id="GO:0016787">
    <property type="term" value="F:hydrolase activity"/>
    <property type="evidence" value="ECO:0007669"/>
    <property type="project" value="UniProtKB-KW"/>
</dbReference>
<protein>
    <submittedName>
        <fullName evidence="2">Beta-lactamase fold family Zn-dependent hydrolase</fullName>
    </submittedName>
</protein>
<dbReference type="AlphaFoldDB" id="V4GUC8"/>
<evidence type="ECO:0000256" key="1">
    <source>
        <dbReference type="SAM" id="MobiDB-lite"/>
    </source>
</evidence>
<dbReference type="STRING" id="1324957.K933_07818"/>
<evidence type="ECO:0000313" key="2">
    <source>
        <dbReference type="EMBL" id="ESP88741.1"/>
    </source>
</evidence>
<dbReference type="EMBL" id="ASGZ01000026">
    <property type="protein sequence ID" value="ESP88741.1"/>
    <property type="molecule type" value="Genomic_DNA"/>
</dbReference>